<dbReference type="EMBL" id="CAUOFW020001347">
    <property type="protein sequence ID" value="CAK9143917.1"/>
    <property type="molecule type" value="Genomic_DNA"/>
</dbReference>
<organism evidence="2 3">
    <name type="scientific">Ilex paraguariensis</name>
    <name type="common">yerba mate</name>
    <dbReference type="NCBI Taxonomy" id="185542"/>
    <lineage>
        <taxon>Eukaryota</taxon>
        <taxon>Viridiplantae</taxon>
        <taxon>Streptophyta</taxon>
        <taxon>Embryophyta</taxon>
        <taxon>Tracheophyta</taxon>
        <taxon>Spermatophyta</taxon>
        <taxon>Magnoliopsida</taxon>
        <taxon>eudicotyledons</taxon>
        <taxon>Gunneridae</taxon>
        <taxon>Pentapetalae</taxon>
        <taxon>asterids</taxon>
        <taxon>campanulids</taxon>
        <taxon>Aquifoliales</taxon>
        <taxon>Aquifoliaceae</taxon>
        <taxon>Ilex</taxon>
    </lineage>
</organism>
<evidence type="ECO:0000313" key="2">
    <source>
        <dbReference type="EMBL" id="CAK9143917.1"/>
    </source>
</evidence>
<feature type="region of interest" description="Disordered" evidence="1">
    <location>
        <begin position="171"/>
        <end position="210"/>
    </location>
</feature>
<dbReference type="Gene3D" id="3.40.30.10">
    <property type="entry name" value="Glutaredoxin"/>
    <property type="match status" value="1"/>
</dbReference>
<gene>
    <name evidence="2" type="ORF">ILEXP_LOCUS11654</name>
</gene>
<dbReference type="InterPro" id="IPR036249">
    <property type="entry name" value="Thioredoxin-like_sf"/>
</dbReference>
<evidence type="ECO:0000256" key="1">
    <source>
        <dbReference type="SAM" id="MobiDB-lite"/>
    </source>
</evidence>
<dbReference type="CDD" id="cd02980">
    <property type="entry name" value="TRX_Fd_family"/>
    <property type="match status" value="1"/>
</dbReference>
<sequence>MEVSGVVLRRLPCFSGAGVDFNDHYSPSKPSFTSLSVDAGARFSGELRSLVHRDSRVSVKSRKFSGFSSSGFCDDGHVQYYSGSTSTIRCSGGKREKAKEKEKVKDTMAKEMKKRLKLLKGLRRDLSTFSEMGFGLDPDHGLVDQVKGKMISEAAELLLGQLERIRAEEKELKRKKKEENAKLKSMRMQTRLECEESSNSSSESSNSECGEVVDMSRLRSGGLPQPIPNALQLEATSTFSSTFTSEGSMTEIKPVTQEAVLTLPSTPTQGVLDVCGLTQMQSVSEEAVLMLPSTLIRGGNLAEERCPEVRGLNDSERECCSGTSTICSNLGSVGSDDGHSLVTGASMKAIEVCMGGKCKKSGAAALLEEFQKVVGVETAVSGCKCMGKCRDGPNVRVCNDGGIQADSVRTPTNPLYIGVGLEDVGLIVANFFGGNENKLDLAAAS</sequence>
<protein>
    <recommendedName>
        <fullName evidence="4">Diacylglycerol O-acyltransferase 3</fullName>
    </recommendedName>
</protein>
<feature type="compositionally biased region" description="Basic and acidic residues" evidence="1">
    <location>
        <begin position="171"/>
        <end position="182"/>
    </location>
</feature>
<proteinExistence type="predicted"/>
<comment type="caution">
    <text evidence="2">The sequence shown here is derived from an EMBL/GenBank/DDBJ whole genome shotgun (WGS) entry which is preliminary data.</text>
</comment>
<evidence type="ECO:0000313" key="3">
    <source>
        <dbReference type="Proteomes" id="UP001642360"/>
    </source>
</evidence>
<accession>A0ABC8RGI9</accession>
<feature type="compositionally biased region" description="Low complexity" evidence="1">
    <location>
        <begin position="197"/>
        <end position="209"/>
    </location>
</feature>
<dbReference type="AlphaFoldDB" id="A0ABC8RGI9"/>
<dbReference type="Proteomes" id="UP001642360">
    <property type="component" value="Unassembled WGS sequence"/>
</dbReference>
<name>A0ABC8RGI9_9AQUA</name>
<evidence type="ECO:0008006" key="4">
    <source>
        <dbReference type="Google" id="ProtNLM"/>
    </source>
</evidence>
<reference evidence="2 3" key="1">
    <citation type="submission" date="2024-02" db="EMBL/GenBank/DDBJ databases">
        <authorList>
            <person name="Vignale AGUSTIN F."/>
            <person name="Sosa J E."/>
            <person name="Modenutti C."/>
        </authorList>
    </citation>
    <scope>NUCLEOTIDE SEQUENCE [LARGE SCALE GENOMIC DNA]</scope>
</reference>
<dbReference type="SUPFAM" id="SSF52833">
    <property type="entry name" value="Thioredoxin-like"/>
    <property type="match status" value="1"/>
</dbReference>
<keyword evidence="3" id="KW-1185">Reference proteome</keyword>